<dbReference type="EMBL" id="AJYA01000017">
    <property type="protein sequence ID" value="EIM76900.1"/>
    <property type="molecule type" value="Genomic_DNA"/>
</dbReference>
<dbReference type="Proteomes" id="UP000005551">
    <property type="component" value="Unassembled WGS sequence"/>
</dbReference>
<dbReference type="RefSeq" id="WP_009054545.1">
    <property type="nucleotide sequence ID" value="NZ_AJYA01000017.1"/>
</dbReference>
<sequence>MAEAEILGLALRQNELQVSFSGRDIKGIFVTYPASGLQPIKRSFYPIRSGETQLQIPAPSAGTRIQLSLLDTQDRESVGYTYRVP</sequence>
<gene>
    <name evidence="1" type="ORF">A3SI_08141</name>
</gene>
<organism evidence="1 2">
    <name type="scientific">Nitritalea halalkaliphila LW7</name>
    <dbReference type="NCBI Taxonomy" id="1189621"/>
    <lineage>
        <taxon>Bacteria</taxon>
        <taxon>Pseudomonadati</taxon>
        <taxon>Bacteroidota</taxon>
        <taxon>Cytophagia</taxon>
        <taxon>Cytophagales</taxon>
        <taxon>Cyclobacteriaceae</taxon>
        <taxon>Nitritalea</taxon>
    </lineage>
</organism>
<protein>
    <submittedName>
        <fullName evidence="1">Uncharacterized protein</fullName>
    </submittedName>
</protein>
<keyword evidence="2" id="KW-1185">Reference proteome</keyword>
<dbReference type="STRING" id="1189621.A3SI_08141"/>
<name>I5C4Z8_9BACT</name>
<accession>I5C4Z8</accession>
<proteinExistence type="predicted"/>
<dbReference type="AlphaFoldDB" id="I5C4Z8"/>
<evidence type="ECO:0000313" key="1">
    <source>
        <dbReference type="EMBL" id="EIM76900.1"/>
    </source>
</evidence>
<reference evidence="1 2" key="1">
    <citation type="submission" date="2012-05" db="EMBL/GenBank/DDBJ databases">
        <title>Genome sequence of Nitritalea halalkaliphila LW7.</title>
        <authorList>
            <person name="Jangir P.K."/>
            <person name="Singh A."/>
            <person name="Shivaji S."/>
            <person name="Sharma R."/>
        </authorList>
    </citation>
    <scope>NUCLEOTIDE SEQUENCE [LARGE SCALE GENOMIC DNA]</scope>
    <source>
        <strain evidence="1 2">LW7</strain>
    </source>
</reference>
<evidence type="ECO:0000313" key="2">
    <source>
        <dbReference type="Proteomes" id="UP000005551"/>
    </source>
</evidence>
<comment type="caution">
    <text evidence="1">The sequence shown here is derived from an EMBL/GenBank/DDBJ whole genome shotgun (WGS) entry which is preliminary data.</text>
</comment>